<keyword evidence="2" id="KW-1185">Reference proteome</keyword>
<dbReference type="EMBL" id="CP125947">
    <property type="protein sequence ID" value="WHS67142.1"/>
    <property type="molecule type" value="Genomic_DNA"/>
</dbReference>
<reference evidence="1 2" key="1">
    <citation type="submission" date="2023-05" db="EMBL/GenBank/DDBJ databases">
        <authorList>
            <person name="Yin Y."/>
            <person name="Lu Z."/>
        </authorList>
    </citation>
    <scope>NUCLEOTIDE SEQUENCE [LARGE SCALE GENOMIC DNA]</scope>
    <source>
        <strain evidence="1 2">ZM22</strain>
    </source>
</reference>
<evidence type="ECO:0000313" key="2">
    <source>
        <dbReference type="Proteomes" id="UP001240697"/>
    </source>
</evidence>
<accession>A0ABY8SVS7</accession>
<gene>
    <name evidence="1" type="ORF">QMY55_08500</name>
</gene>
<dbReference type="RefSeq" id="WP_283488189.1">
    <property type="nucleotide sequence ID" value="NZ_CP125947.1"/>
</dbReference>
<organism evidence="1 2">
    <name type="scientific">Comamonas resistens</name>
    <dbReference type="NCBI Taxonomy" id="3046670"/>
    <lineage>
        <taxon>Bacteria</taxon>
        <taxon>Pseudomonadati</taxon>
        <taxon>Pseudomonadota</taxon>
        <taxon>Betaproteobacteria</taxon>
        <taxon>Burkholderiales</taxon>
        <taxon>Comamonadaceae</taxon>
        <taxon>Comamonas</taxon>
    </lineage>
</organism>
<sequence>MTEAPTMQEHYAQAITASNLRCETLDGSRSSADLLIAAGWCKSRFGAALMRLQAEWDGAERWGVKVPVRPTKRAIMAEAKVTMRDGIRKITKDSMEAARKKLEKRYEAELRKAVTALKSLPEVALHLQIGLALDGEDAELAAPLLLYWLDPNCRVCHGRKFQLAPCKTKLSARACGCCDGLGAAKAPGGESGQKLLDFINSCALRAGGEVKKACLS</sequence>
<protein>
    <submittedName>
        <fullName evidence="1">Uncharacterized protein</fullName>
    </submittedName>
</protein>
<name>A0ABY8SVS7_9BURK</name>
<proteinExistence type="predicted"/>
<dbReference type="Proteomes" id="UP001240697">
    <property type="component" value="Chromosome"/>
</dbReference>
<evidence type="ECO:0000313" key="1">
    <source>
        <dbReference type="EMBL" id="WHS67142.1"/>
    </source>
</evidence>